<gene>
    <name evidence="2" type="ORF">PV327_007816</name>
</gene>
<sequence length="71" mass="8145">MDEANWDVTCLKLSNERPKDSRNLLMDFGVASCKNRFRCRTRRLLGCSYILQVCLSTPLISVVPVYLAYSI</sequence>
<evidence type="ECO:0000313" key="3">
    <source>
        <dbReference type="Proteomes" id="UP001168972"/>
    </source>
</evidence>
<dbReference type="EMBL" id="JAQQBR010000004">
    <property type="protein sequence ID" value="KAK0178988.1"/>
    <property type="molecule type" value="Genomic_DNA"/>
</dbReference>
<feature type="transmembrane region" description="Helical" evidence="1">
    <location>
        <begin position="44"/>
        <end position="69"/>
    </location>
</feature>
<evidence type="ECO:0000256" key="1">
    <source>
        <dbReference type="SAM" id="Phobius"/>
    </source>
</evidence>
<accession>A0AA39KYW2</accession>
<dbReference type="AlphaFoldDB" id="A0AA39KYW2"/>
<keyword evidence="1" id="KW-0472">Membrane</keyword>
<organism evidence="2 3">
    <name type="scientific">Microctonus hyperodae</name>
    <name type="common">Parasitoid wasp</name>
    <dbReference type="NCBI Taxonomy" id="165561"/>
    <lineage>
        <taxon>Eukaryota</taxon>
        <taxon>Metazoa</taxon>
        <taxon>Ecdysozoa</taxon>
        <taxon>Arthropoda</taxon>
        <taxon>Hexapoda</taxon>
        <taxon>Insecta</taxon>
        <taxon>Pterygota</taxon>
        <taxon>Neoptera</taxon>
        <taxon>Endopterygota</taxon>
        <taxon>Hymenoptera</taxon>
        <taxon>Apocrita</taxon>
        <taxon>Ichneumonoidea</taxon>
        <taxon>Braconidae</taxon>
        <taxon>Euphorinae</taxon>
        <taxon>Microctonus</taxon>
    </lineage>
</organism>
<reference evidence="2" key="2">
    <citation type="submission" date="2023-03" db="EMBL/GenBank/DDBJ databases">
        <authorList>
            <person name="Inwood S.N."/>
            <person name="Skelly J.G."/>
            <person name="Guhlin J."/>
            <person name="Harrop T.W.R."/>
            <person name="Goldson S.G."/>
            <person name="Dearden P.K."/>
        </authorList>
    </citation>
    <scope>NUCLEOTIDE SEQUENCE</scope>
    <source>
        <strain evidence="2">Lincoln</strain>
        <tissue evidence="2">Whole body</tissue>
    </source>
</reference>
<dbReference type="Proteomes" id="UP001168972">
    <property type="component" value="Unassembled WGS sequence"/>
</dbReference>
<proteinExistence type="predicted"/>
<comment type="caution">
    <text evidence="2">The sequence shown here is derived from an EMBL/GenBank/DDBJ whole genome shotgun (WGS) entry which is preliminary data.</text>
</comment>
<evidence type="ECO:0000313" key="2">
    <source>
        <dbReference type="EMBL" id="KAK0178988.1"/>
    </source>
</evidence>
<protein>
    <submittedName>
        <fullName evidence="2">Uncharacterized protein</fullName>
    </submittedName>
</protein>
<name>A0AA39KYW2_MICHY</name>
<keyword evidence="1" id="KW-1133">Transmembrane helix</keyword>
<reference evidence="2" key="1">
    <citation type="journal article" date="2023" name="bioRxiv">
        <title>Scaffold-level genome assemblies of two parasitoid biocontrol wasps reveal the parthenogenesis mechanism and an associated novel virus.</title>
        <authorList>
            <person name="Inwood S."/>
            <person name="Skelly J."/>
            <person name="Guhlin J."/>
            <person name="Harrop T."/>
            <person name="Goldson S."/>
            <person name="Dearden P."/>
        </authorList>
    </citation>
    <scope>NUCLEOTIDE SEQUENCE</scope>
    <source>
        <strain evidence="2">Lincoln</strain>
        <tissue evidence="2">Whole body</tissue>
    </source>
</reference>
<keyword evidence="3" id="KW-1185">Reference proteome</keyword>
<keyword evidence="1" id="KW-0812">Transmembrane</keyword>